<evidence type="ECO:0000259" key="2">
    <source>
        <dbReference type="Pfam" id="PF02481"/>
    </source>
</evidence>
<sequence>MSGGLLEGVPGPASVRFDVDDERLARAAWSRLAEPGDLPARQLVQEFGASAALRGLLRGQGPPRWRSRLSDLDPVRDVRALERVGARFVVPSDPEWPGEPLSRLGVEQPFGLWVRGPLDLGEACERAIAVVGSRNCTAYGERVALELAADCARDGVTVVSGGAYGIDGAAHRGALQVAGRTVTVLACGVDRIYPTGHDQLFDRIRQVGAVVSEVPPGSSPTRWRFVERNRLIACLSRLAVVVEATDRSGASSTAARAAKHGVPVGAVPGPVYSPTSYGPHQLLRTGAVCITSAGDALDEIQRLGEAPSRPAPPRRRAAHDDLPPADLRVFDALPVRTTAPVASLAKVAGLDESTVLAALGRLELRNLAVRSGAGWRRART</sequence>
<name>A0ABW8AP30_9ACTN</name>
<dbReference type="NCBIfam" id="TIGR00732">
    <property type="entry name" value="dprA"/>
    <property type="match status" value="1"/>
</dbReference>
<dbReference type="PANTHER" id="PTHR43022">
    <property type="entry name" value="PROTEIN SMF"/>
    <property type="match status" value="1"/>
</dbReference>
<organism evidence="3 4">
    <name type="scientific">Spongisporangium articulatum</name>
    <dbReference type="NCBI Taxonomy" id="3362603"/>
    <lineage>
        <taxon>Bacteria</taxon>
        <taxon>Bacillati</taxon>
        <taxon>Actinomycetota</taxon>
        <taxon>Actinomycetes</taxon>
        <taxon>Kineosporiales</taxon>
        <taxon>Kineosporiaceae</taxon>
        <taxon>Spongisporangium</taxon>
    </lineage>
</organism>
<gene>
    <name evidence="3" type="primary">dprA</name>
    <name evidence="3" type="ORF">ACIB24_11825</name>
</gene>
<dbReference type="InterPro" id="IPR003488">
    <property type="entry name" value="DprA"/>
</dbReference>
<accession>A0ABW8AP30</accession>
<feature type="domain" description="Smf/DprA SLOG" evidence="2">
    <location>
        <begin position="88"/>
        <end position="300"/>
    </location>
</feature>
<reference evidence="3 4" key="1">
    <citation type="submission" date="2024-10" db="EMBL/GenBank/DDBJ databases">
        <title>The Natural Products Discovery Center: Release of the First 8490 Sequenced Strains for Exploring Actinobacteria Biosynthetic Diversity.</title>
        <authorList>
            <person name="Kalkreuter E."/>
            <person name="Kautsar S.A."/>
            <person name="Yang D."/>
            <person name="Bader C.D."/>
            <person name="Teijaro C.N."/>
            <person name="Fluegel L."/>
            <person name="Davis C.M."/>
            <person name="Simpson J.R."/>
            <person name="Lauterbach L."/>
            <person name="Steele A.D."/>
            <person name="Gui C."/>
            <person name="Meng S."/>
            <person name="Li G."/>
            <person name="Viehrig K."/>
            <person name="Ye F."/>
            <person name="Su P."/>
            <person name="Kiefer A.F."/>
            <person name="Nichols A."/>
            <person name="Cepeda A.J."/>
            <person name="Yan W."/>
            <person name="Fan B."/>
            <person name="Jiang Y."/>
            <person name="Adhikari A."/>
            <person name="Zheng C.-J."/>
            <person name="Schuster L."/>
            <person name="Cowan T.M."/>
            <person name="Smanski M.J."/>
            <person name="Chevrette M.G."/>
            <person name="De Carvalho L.P.S."/>
            <person name="Shen B."/>
        </authorList>
    </citation>
    <scope>NUCLEOTIDE SEQUENCE [LARGE SCALE GENOMIC DNA]</scope>
    <source>
        <strain evidence="3 4">NPDC049639</strain>
    </source>
</reference>
<dbReference type="Gene3D" id="3.40.50.450">
    <property type="match status" value="1"/>
</dbReference>
<dbReference type="InterPro" id="IPR057666">
    <property type="entry name" value="DrpA_SLOG"/>
</dbReference>
<evidence type="ECO:0000313" key="4">
    <source>
        <dbReference type="Proteomes" id="UP001612915"/>
    </source>
</evidence>
<dbReference type="PANTHER" id="PTHR43022:SF1">
    <property type="entry name" value="PROTEIN SMF"/>
    <property type="match status" value="1"/>
</dbReference>
<comment type="similarity">
    <text evidence="1">Belongs to the DprA/Smf family.</text>
</comment>
<comment type="caution">
    <text evidence="3">The sequence shown here is derived from an EMBL/GenBank/DDBJ whole genome shotgun (WGS) entry which is preliminary data.</text>
</comment>
<evidence type="ECO:0000313" key="3">
    <source>
        <dbReference type="EMBL" id="MFI7587753.1"/>
    </source>
</evidence>
<dbReference type="EMBL" id="JBITLV010000003">
    <property type="protein sequence ID" value="MFI7587753.1"/>
    <property type="molecule type" value="Genomic_DNA"/>
</dbReference>
<proteinExistence type="inferred from homology"/>
<dbReference type="Pfam" id="PF02481">
    <property type="entry name" value="DNA_processg_A"/>
    <property type="match status" value="1"/>
</dbReference>
<dbReference type="RefSeq" id="WP_398280018.1">
    <property type="nucleotide sequence ID" value="NZ_JBITLV010000003.1"/>
</dbReference>
<dbReference type="Proteomes" id="UP001612915">
    <property type="component" value="Unassembled WGS sequence"/>
</dbReference>
<evidence type="ECO:0000256" key="1">
    <source>
        <dbReference type="ARBA" id="ARBA00006525"/>
    </source>
</evidence>
<keyword evidence="4" id="KW-1185">Reference proteome</keyword>
<dbReference type="SUPFAM" id="SSF102405">
    <property type="entry name" value="MCP/YpsA-like"/>
    <property type="match status" value="1"/>
</dbReference>
<protein>
    <submittedName>
        <fullName evidence="3">DNA-processing protein DprA</fullName>
    </submittedName>
</protein>